<keyword evidence="2" id="KW-1185">Reference proteome</keyword>
<dbReference type="RefSeq" id="WP_188636890.1">
    <property type="nucleotide sequence ID" value="NZ_BMNN01000006.1"/>
</dbReference>
<reference evidence="2" key="1">
    <citation type="journal article" date="2019" name="Int. J. Syst. Evol. Microbiol.">
        <title>The Global Catalogue of Microorganisms (GCM) 10K type strain sequencing project: providing services to taxonomists for standard genome sequencing and annotation.</title>
        <authorList>
            <consortium name="The Broad Institute Genomics Platform"/>
            <consortium name="The Broad Institute Genome Sequencing Center for Infectious Disease"/>
            <person name="Wu L."/>
            <person name="Ma J."/>
        </authorList>
    </citation>
    <scope>NUCLEOTIDE SEQUENCE [LARGE SCALE GENOMIC DNA]</scope>
    <source>
        <strain evidence="2">JCM 11590</strain>
    </source>
</reference>
<accession>A0ABQ2CU33</accession>
<proteinExistence type="predicted"/>
<name>A0ABQ2CU33_9GAMM</name>
<evidence type="ECO:0000313" key="2">
    <source>
        <dbReference type="Proteomes" id="UP000633263"/>
    </source>
</evidence>
<dbReference type="Proteomes" id="UP000633263">
    <property type="component" value="Unassembled WGS sequence"/>
</dbReference>
<comment type="caution">
    <text evidence="1">The sequence shown here is derived from an EMBL/GenBank/DDBJ whole genome shotgun (WGS) entry which is preliminary data.</text>
</comment>
<sequence length="76" mass="8540">MTRTITALHTLQDGQAVTNLGNLPGPDDYLTKTELLDMARQIHQHAIDAQRITETPVRHPATPCFFEYPDEVASHE</sequence>
<gene>
    <name evidence="1" type="ORF">GCM10009083_23940</name>
</gene>
<organism evidence="1 2">
    <name type="scientific">Halopseudomonas pertucinogena</name>
    <dbReference type="NCBI Taxonomy" id="86175"/>
    <lineage>
        <taxon>Bacteria</taxon>
        <taxon>Pseudomonadati</taxon>
        <taxon>Pseudomonadota</taxon>
        <taxon>Gammaproteobacteria</taxon>
        <taxon>Pseudomonadales</taxon>
        <taxon>Pseudomonadaceae</taxon>
        <taxon>Halopseudomonas</taxon>
    </lineage>
</organism>
<evidence type="ECO:0000313" key="1">
    <source>
        <dbReference type="EMBL" id="GGJ06179.1"/>
    </source>
</evidence>
<dbReference type="EMBL" id="BMNN01000006">
    <property type="protein sequence ID" value="GGJ06179.1"/>
    <property type="molecule type" value="Genomic_DNA"/>
</dbReference>
<protein>
    <submittedName>
        <fullName evidence="1">Uncharacterized protein</fullName>
    </submittedName>
</protein>